<organism evidence="1 2">
    <name type="scientific">Zalaria obscura</name>
    <dbReference type="NCBI Taxonomy" id="2024903"/>
    <lineage>
        <taxon>Eukaryota</taxon>
        <taxon>Fungi</taxon>
        <taxon>Dikarya</taxon>
        <taxon>Ascomycota</taxon>
        <taxon>Pezizomycotina</taxon>
        <taxon>Dothideomycetes</taxon>
        <taxon>Dothideomycetidae</taxon>
        <taxon>Dothideales</taxon>
        <taxon>Zalariaceae</taxon>
        <taxon>Zalaria</taxon>
    </lineage>
</organism>
<proteinExistence type="predicted"/>
<comment type="caution">
    <text evidence="1">The sequence shown here is derived from an EMBL/GenBank/DDBJ whole genome shotgun (WGS) entry which is preliminary data.</text>
</comment>
<gene>
    <name evidence="1" type="ORF">M8818_003315</name>
</gene>
<dbReference type="EMBL" id="JAMKPW020000014">
    <property type="protein sequence ID" value="KAK8211348.1"/>
    <property type="molecule type" value="Genomic_DNA"/>
</dbReference>
<evidence type="ECO:0000313" key="2">
    <source>
        <dbReference type="Proteomes" id="UP001320706"/>
    </source>
</evidence>
<keyword evidence="2" id="KW-1185">Reference proteome</keyword>
<accession>A0ACC3SFN6</accession>
<name>A0ACC3SFN6_9PEZI</name>
<evidence type="ECO:0000313" key="1">
    <source>
        <dbReference type="EMBL" id="KAK8211348.1"/>
    </source>
</evidence>
<protein>
    <submittedName>
        <fullName evidence="1">Uncharacterized protein</fullName>
    </submittedName>
</protein>
<dbReference type="Proteomes" id="UP001320706">
    <property type="component" value="Unassembled WGS sequence"/>
</dbReference>
<reference evidence="1" key="1">
    <citation type="submission" date="2024-02" db="EMBL/GenBank/DDBJ databases">
        <title>Metagenome Assembled Genome of Zalaria obscura JY119.</title>
        <authorList>
            <person name="Vighnesh L."/>
            <person name="Jagadeeshwari U."/>
            <person name="Venkata Ramana C."/>
            <person name="Sasikala C."/>
        </authorList>
    </citation>
    <scope>NUCLEOTIDE SEQUENCE</scope>
    <source>
        <strain evidence="1">JY119</strain>
    </source>
</reference>
<sequence length="619" mass="66482">MRCDGTTFLLALGLAAELVFSKPVRPRSPFIIKESHPVPTKWTEIGPAAADHAIELRIGLKQSQFAELERHLYEVSDPKQARYGKHLSADDVSKLVKPTDETATLVHEWLADNGIETERLVYSSSRDWISVPLPIDQIETLLDTEYSIYRHEDGSEIYGQDTIQPTNSFFRATPKSTALRPVKPNGAWSHPSHHFKPHYYETPNVSAVCNASGVTPTCLRTLYGTIDYVPQAAGKNKVGLTDYLGESNNRSDVHLFLEQFRPEAAAAAYSFQVDVINNGDDQQTPENVTQLAAGKDYEGNLDAETILGISYPTPLIAYTTGGSPPYKADNNTPTDTNEPYLTWLDYVLSTPDADLAQVISTSYDDDEQSVPPSFARRVCADFAQLGARGVTLLFASGDDGVGTNGSCISNNGTSLPTFLPEFPSSCPYVTSVGATHAFSPEVVAFDAHNGFASGGGFSSLFPRPAYQNGVVDAYVQSLDGDFAPYFNAAGRGYPDIAAQGQRFVTVWNGTQVLLDGTSASTPTAAAVIALVNDALLAAGRPPMGFLNPWLYAGGHAAFNDVVSGSAIGCKGLGSGLGFPAKEGWDAVTGFGTPDFGAILERLGLEGRWERQGGWSLAPA</sequence>